<keyword evidence="4" id="KW-0812">Transmembrane</keyword>
<dbReference type="InterPro" id="IPR043128">
    <property type="entry name" value="Rev_trsase/Diguanyl_cyclase"/>
</dbReference>
<comment type="cofactor">
    <cofactor evidence="1">
        <name>Mg(2+)</name>
        <dbReference type="ChEBI" id="CHEBI:18420"/>
    </cofactor>
</comment>
<feature type="transmembrane region" description="Helical" evidence="4">
    <location>
        <begin position="160"/>
        <end position="182"/>
    </location>
</feature>
<evidence type="ECO:0000256" key="3">
    <source>
        <dbReference type="ARBA" id="ARBA00034247"/>
    </source>
</evidence>
<dbReference type="SMART" id="SM00267">
    <property type="entry name" value="GGDEF"/>
    <property type="match status" value="1"/>
</dbReference>
<dbReference type="EC" id="2.7.7.65" evidence="2"/>
<proteinExistence type="predicted"/>
<dbReference type="PANTHER" id="PTHR45138:SF9">
    <property type="entry name" value="DIGUANYLATE CYCLASE DGCM-RELATED"/>
    <property type="match status" value="1"/>
</dbReference>
<gene>
    <name evidence="6" type="ORF">Thpro_021124</name>
</gene>
<keyword evidence="4" id="KW-1133">Transmembrane helix</keyword>
<dbReference type="Proteomes" id="UP000029273">
    <property type="component" value="Unassembled WGS sequence"/>
</dbReference>
<evidence type="ECO:0000313" key="7">
    <source>
        <dbReference type="Proteomes" id="UP000029273"/>
    </source>
</evidence>
<dbReference type="NCBIfam" id="TIGR00254">
    <property type="entry name" value="GGDEF"/>
    <property type="match status" value="1"/>
</dbReference>
<feature type="domain" description="GGDEF" evidence="5">
    <location>
        <begin position="232"/>
        <end position="361"/>
    </location>
</feature>
<dbReference type="FunFam" id="3.30.70.270:FF:000001">
    <property type="entry name" value="Diguanylate cyclase domain protein"/>
    <property type="match status" value="1"/>
</dbReference>
<dbReference type="InterPro" id="IPR029787">
    <property type="entry name" value="Nucleotide_cyclase"/>
</dbReference>
<feature type="transmembrane region" description="Helical" evidence="4">
    <location>
        <begin position="48"/>
        <end position="70"/>
    </location>
</feature>
<dbReference type="EMBL" id="JQSG02000002">
    <property type="protein sequence ID" value="OBS10074.1"/>
    <property type="molecule type" value="Genomic_DNA"/>
</dbReference>
<dbReference type="Gene3D" id="3.30.70.270">
    <property type="match status" value="1"/>
</dbReference>
<sequence length="370" mass="40926">MSQQQANPWDSSQLVAEQLKRGVLTIILVLAWLASLFAWGIMEWQGTVSTVLRVVFALNVIFHPTMFAIVWRRLLPLRFVELSCLVFATLICAGCMALHLYSPTYGADIDLRPLYLWIPVLYVFAFVIGDHKSGLRLSLAILALYVGISLPYLLTPPQPATNFTIQLLVVSGVLISALHFFAGYQGRFQRAQLTMDELTQLAHTDVLTQLPNRRRTMSMIETELTRFSRYGHTFSLILLDIDHFKAINDQFGHHVGDQTIAALAMRVHDVLRTTDAIGRWGGEEFVILLPETTLDEAKHKADTLCAHIAARPLVGNHTTTISCGVAGIESADTLDTLLQRADNAMYAAKAAGRNRAVISRTSNAGVAAAE</sequence>
<dbReference type="PANTHER" id="PTHR45138">
    <property type="entry name" value="REGULATORY COMPONENTS OF SENSORY TRANSDUCTION SYSTEM"/>
    <property type="match status" value="1"/>
</dbReference>
<accession>A0A1A6C682</accession>
<keyword evidence="7" id="KW-1185">Reference proteome</keyword>
<evidence type="ECO:0000259" key="5">
    <source>
        <dbReference type="PROSITE" id="PS50887"/>
    </source>
</evidence>
<dbReference type="OrthoDB" id="9812358at2"/>
<dbReference type="GO" id="GO:0052621">
    <property type="term" value="F:diguanylate cyclase activity"/>
    <property type="evidence" value="ECO:0007669"/>
    <property type="project" value="UniProtKB-EC"/>
</dbReference>
<feature type="transmembrane region" description="Helical" evidence="4">
    <location>
        <begin position="21"/>
        <end position="42"/>
    </location>
</feature>
<dbReference type="PROSITE" id="PS50887">
    <property type="entry name" value="GGDEF"/>
    <property type="match status" value="1"/>
</dbReference>
<feature type="transmembrane region" description="Helical" evidence="4">
    <location>
        <begin position="82"/>
        <end position="102"/>
    </location>
</feature>
<evidence type="ECO:0000313" key="6">
    <source>
        <dbReference type="EMBL" id="OBS10074.1"/>
    </source>
</evidence>
<dbReference type="AlphaFoldDB" id="A0A1A6C682"/>
<dbReference type="Pfam" id="PF00990">
    <property type="entry name" value="GGDEF"/>
    <property type="match status" value="1"/>
</dbReference>
<keyword evidence="4" id="KW-0472">Membrane</keyword>
<organism evidence="6 7">
    <name type="scientific">Acidihalobacter prosperus</name>
    <dbReference type="NCBI Taxonomy" id="160660"/>
    <lineage>
        <taxon>Bacteria</taxon>
        <taxon>Pseudomonadati</taxon>
        <taxon>Pseudomonadota</taxon>
        <taxon>Gammaproteobacteria</taxon>
        <taxon>Chromatiales</taxon>
        <taxon>Ectothiorhodospiraceae</taxon>
        <taxon>Acidihalobacter</taxon>
    </lineage>
</organism>
<comment type="caution">
    <text evidence="6">The sequence shown here is derived from an EMBL/GenBank/DDBJ whole genome shotgun (WGS) entry which is preliminary data.</text>
</comment>
<feature type="transmembrane region" description="Helical" evidence="4">
    <location>
        <begin position="114"/>
        <end position="130"/>
    </location>
</feature>
<comment type="catalytic activity">
    <reaction evidence="3">
        <text>2 GTP = 3',3'-c-di-GMP + 2 diphosphate</text>
        <dbReference type="Rhea" id="RHEA:24898"/>
        <dbReference type="ChEBI" id="CHEBI:33019"/>
        <dbReference type="ChEBI" id="CHEBI:37565"/>
        <dbReference type="ChEBI" id="CHEBI:58805"/>
        <dbReference type="EC" id="2.7.7.65"/>
    </reaction>
</comment>
<dbReference type="CDD" id="cd01949">
    <property type="entry name" value="GGDEF"/>
    <property type="match status" value="1"/>
</dbReference>
<protein>
    <recommendedName>
        <fullName evidence="2">diguanylate cyclase</fullName>
        <ecNumber evidence="2">2.7.7.65</ecNumber>
    </recommendedName>
</protein>
<dbReference type="SUPFAM" id="SSF55073">
    <property type="entry name" value="Nucleotide cyclase"/>
    <property type="match status" value="1"/>
</dbReference>
<dbReference type="InterPro" id="IPR050469">
    <property type="entry name" value="Diguanylate_Cyclase"/>
</dbReference>
<evidence type="ECO:0000256" key="2">
    <source>
        <dbReference type="ARBA" id="ARBA00012528"/>
    </source>
</evidence>
<reference evidence="6 7" key="1">
    <citation type="journal article" date="2014" name="Genome Announc.">
        <title>Draft Genome Sequence of the Iron-Oxidizing, Acidophilic, and Halotolerant 'Thiobacillus prosperus' Type Strain DSM 5130.</title>
        <authorList>
            <person name="Ossandon F.J."/>
            <person name="Cardenas J.P."/>
            <person name="Corbett M."/>
            <person name="Quatrini R."/>
            <person name="Holmes D.S."/>
            <person name="Watkin E."/>
        </authorList>
    </citation>
    <scope>NUCLEOTIDE SEQUENCE [LARGE SCALE GENOMIC DNA]</scope>
    <source>
        <strain evidence="6 7">DSM 5130</strain>
    </source>
</reference>
<dbReference type="InterPro" id="IPR000160">
    <property type="entry name" value="GGDEF_dom"/>
</dbReference>
<dbReference type="RefSeq" id="WP_065089335.1">
    <property type="nucleotide sequence ID" value="NZ_JQSG02000002.1"/>
</dbReference>
<feature type="transmembrane region" description="Helical" evidence="4">
    <location>
        <begin position="137"/>
        <end position="154"/>
    </location>
</feature>
<evidence type="ECO:0000256" key="1">
    <source>
        <dbReference type="ARBA" id="ARBA00001946"/>
    </source>
</evidence>
<evidence type="ECO:0000256" key="4">
    <source>
        <dbReference type="SAM" id="Phobius"/>
    </source>
</evidence>
<name>A0A1A6C682_9GAMM</name>